<dbReference type="InterPro" id="IPR036890">
    <property type="entry name" value="HATPase_C_sf"/>
</dbReference>
<dbReference type="AlphaFoldDB" id="A0A1I2GUE3"/>
<evidence type="ECO:0000256" key="2">
    <source>
        <dbReference type="ARBA" id="ARBA00001936"/>
    </source>
</evidence>
<evidence type="ECO:0000256" key="20">
    <source>
        <dbReference type="ARBA" id="ARBA00041776"/>
    </source>
</evidence>
<keyword evidence="15" id="KW-0902">Two-component regulatory system</keyword>
<dbReference type="GO" id="GO:0005524">
    <property type="term" value="F:ATP binding"/>
    <property type="evidence" value="ECO:0007669"/>
    <property type="project" value="UniProtKB-KW"/>
</dbReference>
<reference evidence="25" key="1">
    <citation type="submission" date="2016-10" db="EMBL/GenBank/DDBJ databases">
        <authorList>
            <person name="Varghese N."/>
            <person name="Submissions S."/>
        </authorList>
    </citation>
    <scope>NUCLEOTIDE SEQUENCE [LARGE SCALE GENOMIC DNA]</scope>
    <source>
        <strain evidence="25">DSM 27981</strain>
    </source>
</reference>
<dbReference type="Gene3D" id="3.30.565.10">
    <property type="entry name" value="Histidine kinase-like ATPase, C-terminal domain"/>
    <property type="match status" value="1"/>
</dbReference>
<organism evidence="24 25">
    <name type="scientific">Paracidovorax wautersii</name>
    <dbReference type="NCBI Taxonomy" id="1177982"/>
    <lineage>
        <taxon>Bacteria</taxon>
        <taxon>Pseudomonadati</taxon>
        <taxon>Pseudomonadota</taxon>
        <taxon>Betaproteobacteria</taxon>
        <taxon>Burkholderiales</taxon>
        <taxon>Comamonadaceae</taxon>
        <taxon>Paracidovorax</taxon>
    </lineage>
</organism>
<sequence length="493" mass="51689">MRVQLILFWAFLLAACALVAAIIVVLYQTGPGAQVAASQASATQACENIASRYAKSVPGVAADAPQADLLRVLLHVVLLEAPQVEGGVWSASANPPGGSMLAYAYPTYEGSSAKIDVPAAESPLIVETARQAGSTGRTAVNLVRGSREVLIVAACPLAAHPGTAVWTMTRAHSGAITAQKSLRTAIALLALLVVASGVWLGWVLLRGQRQIRRLEEALASAADGTVPQLERTGIRELDRIVDGFNAFGTRLQDARARLKEALAQRHRDLRLTALGRMTASVAHEIRNPIAAMRLKAENALAAPPARHADALGAIVTQIDRLEGLVQSLLSLVQPLHLQPRSVALAAWLQERLDTARPAAQARGVRLALQGGAPGGTAEAVFDPAHAARALDNLLDNAVRHAPEGGEVLLSAQVDTARALCTLTVEDDGPGVPEALQAQLFEPFATGRADGNGLGLALAREVALAHGGELHYAPRHADGSGGARFTLELPWRAS</sequence>
<evidence type="ECO:0000259" key="22">
    <source>
        <dbReference type="PROSITE" id="PS50109"/>
    </source>
</evidence>
<evidence type="ECO:0000256" key="21">
    <source>
        <dbReference type="SAM" id="Phobius"/>
    </source>
</evidence>
<keyword evidence="17" id="KW-0843">Virulence</keyword>
<dbReference type="InterPro" id="IPR050980">
    <property type="entry name" value="2C_sensor_his_kinase"/>
</dbReference>
<dbReference type="PROSITE" id="PS51257">
    <property type="entry name" value="PROKAR_LIPOPROTEIN"/>
    <property type="match status" value="1"/>
</dbReference>
<dbReference type="PRINTS" id="PR00344">
    <property type="entry name" value="BCTRLSENSOR"/>
</dbReference>
<evidence type="ECO:0000256" key="18">
    <source>
        <dbReference type="ARBA" id="ARBA00023211"/>
    </source>
</evidence>
<dbReference type="PROSITE" id="PS50885">
    <property type="entry name" value="HAMP"/>
    <property type="match status" value="1"/>
</dbReference>
<keyword evidence="9" id="KW-0547">Nucleotide-binding</keyword>
<dbReference type="InterPro" id="IPR036097">
    <property type="entry name" value="HisK_dim/P_sf"/>
</dbReference>
<feature type="domain" description="HAMP" evidence="23">
    <location>
        <begin position="205"/>
        <end position="256"/>
    </location>
</feature>
<keyword evidence="18" id="KW-0464">Manganese</keyword>
<dbReference type="Proteomes" id="UP000199119">
    <property type="component" value="Unassembled WGS sequence"/>
</dbReference>
<evidence type="ECO:0000256" key="3">
    <source>
        <dbReference type="ARBA" id="ARBA00001946"/>
    </source>
</evidence>
<keyword evidence="21" id="KW-0472">Membrane</keyword>
<feature type="domain" description="Histidine kinase" evidence="22">
    <location>
        <begin position="280"/>
        <end position="492"/>
    </location>
</feature>
<evidence type="ECO:0000256" key="15">
    <source>
        <dbReference type="ARBA" id="ARBA00023012"/>
    </source>
</evidence>
<dbReference type="GO" id="GO:0005886">
    <property type="term" value="C:plasma membrane"/>
    <property type="evidence" value="ECO:0007669"/>
    <property type="project" value="UniProtKB-SubCell"/>
</dbReference>
<keyword evidence="7" id="KW-0597">Phosphoprotein</keyword>
<keyword evidence="21" id="KW-1133">Transmembrane helix</keyword>
<evidence type="ECO:0000259" key="23">
    <source>
        <dbReference type="PROSITE" id="PS50885"/>
    </source>
</evidence>
<dbReference type="PANTHER" id="PTHR44936">
    <property type="entry name" value="SENSOR PROTEIN CREC"/>
    <property type="match status" value="1"/>
</dbReference>
<dbReference type="SUPFAM" id="SSF55874">
    <property type="entry name" value="ATPase domain of HSP90 chaperone/DNA topoisomerase II/histidine kinase"/>
    <property type="match status" value="1"/>
</dbReference>
<dbReference type="PANTHER" id="PTHR44936:SF9">
    <property type="entry name" value="SENSOR PROTEIN CREC"/>
    <property type="match status" value="1"/>
</dbReference>
<dbReference type="InterPro" id="IPR003594">
    <property type="entry name" value="HATPase_dom"/>
</dbReference>
<comment type="catalytic activity">
    <reaction evidence="1">
        <text>ATP + protein L-histidine = ADP + protein N-phospho-L-histidine.</text>
        <dbReference type="EC" id="2.7.13.3"/>
    </reaction>
</comment>
<keyword evidence="21" id="KW-0812">Transmembrane</keyword>
<feature type="transmembrane region" description="Helical" evidence="21">
    <location>
        <begin position="185"/>
        <end position="205"/>
    </location>
</feature>
<evidence type="ECO:0000256" key="16">
    <source>
        <dbReference type="ARBA" id="ARBA00023016"/>
    </source>
</evidence>
<keyword evidence="10 24" id="KW-0418">Kinase</keyword>
<evidence type="ECO:0000256" key="19">
    <source>
        <dbReference type="ARBA" id="ARBA00040454"/>
    </source>
</evidence>
<dbReference type="Gene3D" id="1.10.287.130">
    <property type="match status" value="1"/>
</dbReference>
<keyword evidence="11" id="KW-0378">Hydrolase</keyword>
<keyword evidence="12" id="KW-0067">ATP-binding</keyword>
<evidence type="ECO:0000256" key="10">
    <source>
        <dbReference type="ARBA" id="ARBA00022777"/>
    </source>
</evidence>
<comment type="cofactor">
    <cofactor evidence="2">
        <name>Mn(2+)</name>
        <dbReference type="ChEBI" id="CHEBI:29035"/>
    </cofactor>
</comment>
<evidence type="ECO:0000256" key="17">
    <source>
        <dbReference type="ARBA" id="ARBA00023026"/>
    </source>
</evidence>
<keyword evidence="25" id="KW-1185">Reference proteome</keyword>
<dbReference type="InterPro" id="IPR005467">
    <property type="entry name" value="His_kinase_dom"/>
</dbReference>
<evidence type="ECO:0000256" key="1">
    <source>
        <dbReference type="ARBA" id="ARBA00000085"/>
    </source>
</evidence>
<accession>A0A1I2GUE3</accession>
<evidence type="ECO:0000256" key="11">
    <source>
        <dbReference type="ARBA" id="ARBA00022801"/>
    </source>
</evidence>
<comment type="cofactor">
    <cofactor evidence="3">
        <name>Mg(2+)</name>
        <dbReference type="ChEBI" id="CHEBI:18420"/>
    </cofactor>
</comment>
<evidence type="ECO:0000256" key="12">
    <source>
        <dbReference type="ARBA" id="ARBA00022840"/>
    </source>
</evidence>
<proteinExistence type="predicted"/>
<dbReference type="EC" id="2.7.13.3" evidence="5"/>
<keyword evidence="16" id="KW-0346">Stress response</keyword>
<name>A0A1I2GUE3_9BURK</name>
<dbReference type="SMART" id="SM00387">
    <property type="entry name" value="HATPase_c"/>
    <property type="match status" value="1"/>
</dbReference>
<evidence type="ECO:0000313" key="24">
    <source>
        <dbReference type="EMBL" id="SFF20246.1"/>
    </source>
</evidence>
<dbReference type="Pfam" id="PF00512">
    <property type="entry name" value="HisKA"/>
    <property type="match status" value="1"/>
</dbReference>
<evidence type="ECO:0000256" key="6">
    <source>
        <dbReference type="ARBA" id="ARBA00022475"/>
    </source>
</evidence>
<dbReference type="STRING" id="1177982.SAMN04489711_11699"/>
<dbReference type="InterPro" id="IPR003660">
    <property type="entry name" value="HAMP_dom"/>
</dbReference>
<gene>
    <name evidence="24" type="ORF">SAMN04489711_11699</name>
</gene>
<keyword evidence="8" id="KW-0808">Transferase</keyword>
<dbReference type="GO" id="GO:0000155">
    <property type="term" value="F:phosphorelay sensor kinase activity"/>
    <property type="evidence" value="ECO:0007669"/>
    <property type="project" value="InterPro"/>
</dbReference>
<dbReference type="PROSITE" id="PS50109">
    <property type="entry name" value="HIS_KIN"/>
    <property type="match status" value="1"/>
</dbReference>
<dbReference type="CDD" id="cd00082">
    <property type="entry name" value="HisKA"/>
    <property type="match status" value="1"/>
</dbReference>
<dbReference type="SMART" id="SM00388">
    <property type="entry name" value="HisKA"/>
    <property type="match status" value="1"/>
</dbReference>
<evidence type="ECO:0000256" key="13">
    <source>
        <dbReference type="ARBA" id="ARBA00022842"/>
    </source>
</evidence>
<keyword evidence="6" id="KW-1003">Cell membrane</keyword>
<dbReference type="GO" id="GO:0004721">
    <property type="term" value="F:phosphoprotein phosphatase activity"/>
    <property type="evidence" value="ECO:0007669"/>
    <property type="project" value="UniProtKB-KW"/>
</dbReference>
<dbReference type="InterPro" id="IPR003661">
    <property type="entry name" value="HisK_dim/P_dom"/>
</dbReference>
<evidence type="ECO:0000256" key="14">
    <source>
        <dbReference type="ARBA" id="ARBA00022912"/>
    </source>
</evidence>
<dbReference type="Pfam" id="PF02518">
    <property type="entry name" value="HATPase_c"/>
    <property type="match status" value="1"/>
</dbReference>
<evidence type="ECO:0000256" key="8">
    <source>
        <dbReference type="ARBA" id="ARBA00022679"/>
    </source>
</evidence>
<evidence type="ECO:0000256" key="4">
    <source>
        <dbReference type="ARBA" id="ARBA00004651"/>
    </source>
</evidence>
<dbReference type="SUPFAM" id="SSF47384">
    <property type="entry name" value="Homodimeric domain of signal transducing histidine kinase"/>
    <property type="match status" value="1"/>
</dbReference>
<protein>
    <recommendedName>
        <fullName evidence="19">Signal transduction histidine-protein kinase/phosphatase MprB</fullName>
        <ecNumber evidence="5">2.7.13.3</ecNumber>
    </recommendedName>
    <alternativeName>
        <fullName evidence="20">Mycobacterial persistence regulator B</fullName>
    </alternativeName>
</protein>
<keyword evidence="14" id="KW-0904">Protein phosphatase</keyword>
<dbReference type="InterPro" id="IPR004358">
    <property type="entry name" value="Sig_transdc_His_kin-like_C"/>
</dbReference>
<keyword evidence="13" id="KW-0460">Magnesium</keyword>
<dbReference type="EMBL" id="FONX01000016">
    <property type="protein sequence ID" value="SFF20246.1"/>
    <property type="molecule type" value="Genomic_DNA"/>
</dbReference>
<evidence type="ECO:0000256" key="5">
    <source>
        <dbReference type="ARBA" id="ARBA00012438"/>
    </source>
</evidence>
<evidence type="ECO:0000256" key="9">
    <source>
        <dbReference type="ARBA" id="ARBA00022741"/>
    </source>
</evidence>
<evidence type="ECO:0000313" key="25">
    <source>
        <dbReference type="Proteomes" id="UP000199119"/>
    </source>
</evidence>
<dbReference type="CDD" id="cd00075">
    <property type="entry name" value="HATPase"/>
    <property type="match status" value="1"/>
</dbReference>
<comment type="subcellular location">
    <subcellularLocation>
        <location evidence="4">Cell membrane</location>
        <topology evidence="4">Multi-pass membrane protein</topology>
    </subcellularLocation>
</comment>
<evidence type="ECO:0000256" key="7">
    <source>
        <dbReference type="ARBA" id="ARBA00022553"/>
    </source>
</evidence>